<dbReference type="AlphaFoldDB" id="A0A2P2NPQ1"/>
<reference evidence="1" key="1">
    <citation type="submission" date="2018-02" db="EMBL/GenBank/DDBJ databases">
        <title>Rhizophora mucronata_Transcriptome.</title>
        <authorList>
            <person name="Meera S.P."/>
            <person name="Sreeshan A."/>
            <person name="Augustine A."/>
        </authorList>
    </citation>
    <scope>NUCLEOTIDE SEQUENCE</scope>
    <source>
        <tissue evidence="1">Leaf</tissue>
    </source>
</reference>
<protein>
    <submittedName>
        <fullName evidence="1">Uncharacterized protein</fullName>
    </submittedName>
</protein>
<name>A0A2P2NPQ1_RHIMU</name>
<organism evidence="1">
    <name type="scientific">Rhizophora mucronata</name>
    <name type="common">Asiatic mangrove</name>
    <dbReference type="NCBI Taxonomy" id="61149"/>
    <lineage>
        <taxon>Eukaryota</taxon>
        <taxon>Viridiplantae</taxon>
        <taxon>Streptophyta</taxon>
        <taxon>Embryophyta</taxon>
        <taxon>Tracheophyta</taxon>
        <taxon>Spermatophyta</taxon>
        <taxon>Magnoliopsida</taxon>
        <taxon>eudicotyledons</taxon>
        <taxon>Gunneridae</taxon>
        <taxon>Pentapetalae</taxon>
        <taxon>rosids</taxon>
        <taxon>fabids</taxon>
        <taxon>Malpighiales</taxon>
        <taxon>Rhizophoraceae</taxon>
        <taxon>Rhizophora</taxon>
    </lineage>
</organism>
<proteinExistence type="predicted"/>
<accession>A0A2P2NPQ1</accession>
<sequence length="58" mass="6703">MFSASKKKVGHHGKLNFILAWLYHKNGHSHSAIFSFILPTSRRTTTQIKCRMDSETKK</sequence>
<dbReference type="EMBL" id="GGEC01063995">
    <property type="protein sequence ID" value="MBX44479.1"/>
    <property type="molecule type" value="Transcribed_RNA"/>
</dbReference>
<evidence type="ECO:0000313" key="1">
    <source>
        <dbReference type="EMBL" id="MBX44479.1"/>
    </source>
</evidence>